<accession>A0A8J5X858</accession>
<keyword evidence="1" id="KW-0732">Signal</keyword>
<dbReference type="AlphaFoldDB" id="A0A8J5X858"/>
<dbReference type="EMBL" id="JAGTXO010000025">
    <property type="protein sequence ID" value="KAG8461553.1"/>
    <property type="molecule type" value="Genomic_DNA"/>
</dbReference>
<evidence type="ECO:0000256" key="1">
    <source>
        <dbReference type="SAM" id="SignalP"/>
    </source>
</evidence>
<evidence type="ECO:0000313" key="2">
    <source>
        <dbReference type="EMBL" id="KAG8461553.1"/>
    </source>
</evidence>
<evidence type="ECO:0000313" key="3">
    <source>
        <dbReference type="Proteomes" id="UP000751190"/>
    </source>
</evidence>
<feature type="chain" id="PRO_5035162813" evidence="1">
    <location>
        <begin position="22"/>
        <end position="355"/>
    </location>
</feature>
<organism evidence="2 3">
    <name type="scientific">Diacronema lutheri</name>
    <name type="common">Unicellular marine alga</name>
    <name type="synonym">Monochrysis lutheri</name>
    <dbReference type="NCBI Taxonomy" id="2081491"/>
    <lineage>
        <taxon>Eukaryota</taxon>
        <taxon>Haptista</taxon>
        <taxon>Haptophyta</taxon>
        <taxon>Pavlovophyceae</taxon>
        <taxon>Pavlovales</taxon>
        <taxon>Pavlovaceae</taxon>
        <taxon>Diacronema</taxon>
    </lineage>
</organism>
<proteinExistence type="predicted"/>
<feature type="signal peptide" evidence="1">
    <location>
        <begin position="1"/>
        <end position="21"/>
    </location>
</feature>
<name>A0A8J5X858_DIALT</name>
<gene>
    <name evidence="2" type="ORF">KFE25_001157</name>
</gene>
<comment type="caution">
    <text evidence="2">The sequence shown here is derived from an EMBL/GenBank/DDBJ whole genome shotgun (WGS) entry which is preliminary data.</text>
</comment>
<dbReference type="Proteomes" id="UP000751190">
    <property type="component" value="Unassembled WGS sequence"/>
</dbReference>
<keyword evidence="3" id="KW-1185">Reference proteome</keyword>
<dbReference type="OrthoDB" id="10625416at2759"/>
<reference evidence="2" key="1">
    <citation type="submission" date="2021-05" db="EMBL/GenBank/DDBJ databases">
        <title>The genome of the haptophyte Pavlova lutheri (Diacronema luteri, Pavlovales) - a model for lipid biosynthesis in eukaryotic algae.</title>
        <authorList>
            <person name="Hulatt C.J."/>
            <person name="Posewitz M.C."/>
        </authorList>
    </citation>
    <scope>NUCLEOTIDE SEQUENCE</scope>
    <source>
        <strain evidence="2">NIVA-4/92</strain>
    </source>
</reference>
<sequence>MFVHLLALTVATATRSNVGHAGVDVLSDANPAPSVSTHAANAATTPAAAPGSDAAVALASARAPAASAGTCSRTLAVNKELSLLDVSGELNGHSLSINRRSAAEGVGPTGNLAVTLSTPCPASIDDLLDDFSFTFESAPTLLIHPQDSLVLDAPPVRIKVYFLQVKVRTTAPIRVSETSFEQPDGLYMEIVAGTAKAGGKSMDLTGLTATFSLSGYFDVVDGALELHVEPSPAEFEVDLDNPQVQGSVVLTPSIIAMASHRARRLIGEHVERRLLEEGAAGAADAAPGAAGARSSAAGAVLLVGLVASVAVAAAWRRAAHASPAAAIEDASFCALSAAEEAVVGVVSVDLRPIAH</sequence>
<protein>
    <submittedName>
        <fullName evidence="2">Uncharacterized protein</fullName>
    </submittedName>
</protein>